<dbReference type="Proteomes" id="UP000663891">
    <property type="component" value="Unassembled WGS sequence"/>
</dbReference>
<dbReference type="SUPFAM" id="SSF81321">
    <property type="entry name" value="Family A G protein-coupled receptor-like"/>
    <property type="match status" value="1"/>
</dbReference>
<dbReference type="GO" id="GO:0004930">
    <property type="term" value="F:G protein-coupled receptor activity"/>
    <property type="evidence" value="ECO:0007669"/>
    <property type="project" value="InterPro"/>
</dbReference>
<dbReference type="InterPro" id="IPR017452">
    <property type="entry name" value="GPCR_Rhodpsn_7TM"/>
</dbReference>
<accession>A0A815G7M3</accession>
<proteinExistence type="predicted"/>
<name>A0A815G7M3_9BILA</name>
<dbReference type="Proteomes" id="UP000663881">
    <property type="component" value="Unassembled WGS sequence"/>
</dbReference>
<gene>
    <name evidence="8" type="ORF">OKA104_LOCUS31697</name>
    <name evidence="7" type="ORF">VCS650_LOCUS32930</name>
</gene>
<dbReference type="Pfam" id="PF00001">
    <property type="entry name" value="7tm_1"/>
    <property type="match status" value="1"/>
</dbReference>
<dbReference type="EMBL" id="CAJNON010000618">
    <property type="protein sequence ID" value="CAF1335590.1"/>
    <property type="molecule type" value="Genomic_DNA"/>
</dbReference>
<evidence type="ECO:0000313" key="8">
    <source>
        <dbReference type="EMBL" id="CAF4033176.1"/>
    </source>
</evidence>
<comment type="subcellular location">
    <subcellularLocation>
        <location evidence="1">Membrane</location>
    </subcellularLocation>
</comment>
<dbReference type="AlphaFoldDB" id="A0A815G7M3"/>
<dbReference type="EMBL" id="CAJOAY010003652">
    <property type="protein sequence ID" value="CAF4033176.1"/>
    <property type="molecule type" value="Genomic_DNA"/>
</dbReference>
<evidence type="ECO:0000256" key="4">
    <source>
        <dbReference type="ARBA" id="ARBA00023136"/>
    </source>
</evidence>
<dbReference type="Gene3D" id="1.20.1070.10">
    <property type="entry name" value="Rhodopsin 7-helix transmembrane proteins"/>
    <property type="match status" value="1"/>
</dbReference>
<evidence type="ECO:0000313" key="9">
    <source>
        <dbReference type="Proteomes" id="UP000663891"/>
    </source>
</evidence>
<keyword evidence="3 5" id="KW-1133">Transmembrane helix</keyword>
<feature type="transmembrane region" description="Helical" evidence="5">
    <location>
        <begin position="94"/>
        <end position="115"/>
    </location>
</feature>
<feature type="transmembrane region" description="Helical" evidence="5">
    <location>
        <begin position="176"/>
        <end position="202"/>
    </location>
</feature>
<feature type="transmembrane region" description="Helical" evidence="5">
    <location>
        <begin position="235"/>
        <end position="260"/>
    </location>
</feature>
<feature type="transmembrane region" description="Helical" evidence="5">
    <location>
        <begin position="20"/>
        <end position="42"/>
    </location>
</feature>
<dbReference type="PANTHER" id="PTHR46641:SF25">
    <property type="entry name" value="CNMAMIDE RECEPTOR-RELATED"/>
    <property type="match status" value="1"/>
</dbReference>
<evidence type="ECO:0000256" key="1">
    <source>
        <dbReference type="ARBA" id="ARBA00004370"/>
    </source>
</evidence>
<dbReference type="InterPro" id="IPR000276">
    <property type="entry name" value="GPCR_Rhodpsn"/>
</dbReference>
<evidence type="ECO:0000256" key="5">
    <source>
        <dbReference type="SAM" id="Phobius"/>
    </source>
</evidence>
<dbReference type="GO" id="GO:0016020">
    <property type="term" value="C:membrane"/>
    <property type="evidence" value="ECO:0007669"/>
    <property type="project" value="UniProtKB-SubCell"/>
</dbReference>
<evidence type="ECO:0000259" key="6">
    <source>
        <dbReference type="PROSITE" id="PS50262"/>
    </source>
</evidence>
<keyword evidence="4 5" id="KW-0472">Membrane</keyword>
<keyword evidence="2 5" id="KW-0812">Transmembrane</keyword>
<evidence type="ECO:0000256" key="3">
    <source>
        <dbReference type="ARBA" id="ARBA00022989"/>
    </source>
</evidence>
<dbReference type="InterPro" id="IPR052954">
    <property type="entry name" value="GPCR-Ligand_Int"/>
</dbReference>
<organism evidence="7 9">
    <name type="scientific">Adineta steineri</name>
    <dbReference type="NCBI Taxonomy" id="433720"/>
    <lineage>
        <taxon>Eukaryota</taxon>
        <taxon>Metazoa</taxon>
        <taxon>Spiralia</taxon>
        <taxon>Gnathifera</taxon>
        <taxon>Rotifera</taxon>
        <taxon>Eurotatoria</taxon>
        <taxon>Bdelloidea</taxon>
        <taxon>Adinetida</taxon>
        <taxon>Adinetidae</taxon>
        <taxon>Adineta</taxon>
    </lineage>
</organism>
<evidence type="ECO:0000313" key="7">
    <source>
        <dbReference type="EMBL" id="CAF1335590.1"/>
    </source>
</evidence>
<sequence>MTSSIADLAAYYSRILLITYSPIMPILLIMGIVGAILSGIIFSHRSMRQNPGSIYFIALSVTISMMMVLDGLPLSLQFITNIPFSKLSPSYCKLINYLTNLCPVLHRYCLVLAAIDRTLITSSNATVRKRSTHRLAYWTISGMTLIAIIYHIHILVGENLYVLSSGTIACAPSIGTYSYFFAYSNLVVNNLIPLSLLTILAIKTLRNLQRVRIQPINTDPIVSNTHRSKDRQLTILLLADIVILVFLQSFVTSLTMYTNITRNQVKSSSQQLFESFLTNTTPFVVCTPPAISFYQNLLISKSFRRKAKEVLFGRFCQHQ</sequence>
<feature type="transmembrane region" description="Helical" evidence="5">
    <location>
        <begin position="54"/>
        <end position="74"/>
    </location>
</feature>
<protein>
    <recommendedName>
        <fullName evidence="6">G-protein coupled receptors family 1 profile domain-containing protein</fullName>
    </recommendedName>
</protein>
<dbReference type="PROSITE" id="PS50262">
    <property type="entry name" value="G_PROTEIN_RECEP_F1_2"/>
    <property type="match status" value="1"/>
</dbReference>
<evidence type="ECO:0000256" key="2">
    <source>
        <dbReference type="ARBA" id="ARBA00022692"/>
    </source>
</evidence>
<comment type="caution">
    <text evidence="7">The sequence shown here is derived from an EMBL/GenBank/DDBJ whole genome shotgun (WGS) entry which is preliminary data.</text>
</comment>
<dbReference type="PANTHER" id="PTHR46641">
    <property type="entry name" value="FMRFAMIDE RECEPTOR-RELATED"/>
    <property type="match status" value="1"/>
</dbReference>
<feature type="domain" description="G-protein coupled receptors family 1 profile" evidence="6">
    <location>
        <begin position="34"/>
        <end position="292"/>
    </location>
</feature>
<reference evidence="7" key="1">
    <citation type="submission" date="2021-02" db="EMBL/GenBank/DDBJ databases">
        <authorList>
            <person name="Nowell W R."/>
        </authorList>
    </citation>
    <scope>NUCLEOTIDE SEQUENCE</scope>
</reference>
<feature type="transmembrane region" description="Helical" evidence="5">
    <location>
        <begin position="135"/>
        <end position="156"/>
    </location>
</feature>
<dbReference type="OrthoDB" id="9991773at2759"/>
<feature type="transmembrane region" description="Helical" evidence="5">
    <location>
        <begin position="280"/>
        <end position="299"/>
    </location>
</feature>